<proteinExistence type="predicted"/>
<dbReference type="EMBL" id="AWVM01000084">
    <property type="protein sequence ID" value="ERK48931.1"/>
    <property type="molecule type" value="Genomic_DNA"/>
</dbReference>
<keyword evidence="1" id="KW-0472">Membrane</keyword>
<keyword evidence="1" id="KW-1133">Transmembrane helix</keyword>
<dbReference type="AlphaFoldDB" id="U2PXV5"/>
<organism evidence="2 3">
    <name type="scientific">Leptotrichia wadei (strain F0279)</name>
    <dbReference type="NCBI Taxonomy" id="888055"/>
    <lineage>
        <taxon>Bacteria</taxon>
        <taxon>Fusobacteriati</taxon>
        <taxon>Fusobacteriota</taxon>
        <taxon>Fusobacteriia</taxon>
        <taxon>Fusobacteriales</taxon>
        <taxon>Leptotrichiaceae</taxon>
        <taxon>Leptotrichia</taxon>
    </lineage>
</organism>
<sequence>MPEKVKQIVYKILNMNFTEILTQFVIVSAIQPLAYVLLDFGFTGLFHIL</sequence>
<protein>
    <submittedName>
        <fullName evidence="2">Uncharacterized protein</fullName>
    </submittedName>
</protein>
<reference evidence="2 3" key="1">
    <citation type="submission" date="2013-06" db="EMBL/GenBank/DDBJ databases">
        <authorList>
            <person name="Weinstock G."/>
            <person name="Sodergren E."/>
            <person name="Lobos E.A."/>
            <person name="Fulton L."/>
            <person name="Fulton R."/>
            <person name="Courtney L."/>
            <person name="Fronick C."/>
            <person name="O'Laughlin M."/>
            <person name="Godfrey J."/>
            <person name="Wilson R.M."/>
            <person name="Miner T."/>
            <person name="Farmer C."/>
            <person name="Delehaunty K."/>
            <person name="Cordes M."/>
            <person name="Minx P."/>
            <person name="Tomlinson C."/>
            <person name="Chen J."/>
            <person name="Wollam A."/>
            <person name="Pepin K.H."/>
            <person name="Bhonagiri V."/>
            <person name="Zhang X."/>
            <person name="Warren W."/>
            <person name="Mitreva M."/>
            <person name="Mardis E.R."/>
            <person name="Wilson R.K."/>
        </authorList>
    </citation>
    <scope>NUCLEOTIDE SEQUENCE [LARGE SCALE GENOMIC DNA]</scope>
    <source>
        <strain evidence="2 3">F0279</strain>
    </source>
</reference>
<evidence type="ECO:0000313" key="2">
    <source>
        <dbReference type="EMBL" id="ERK48931.1"/>
    </source>
</evidence>
<comment type="caution">
    <text evidence="2">The sequence shown here is derived from an EMBL/GenBank/DDBJ whole genome shotgun (WGS) entry which is preliminary data.</text>
</comment>
<evidence type="ECO:0000256" key="1">
    <source>
        <dbReference type="SAM" id="Phobius"/>
    </source>
</evidence>
<keyword evidence="1" id="KW-0812">Transmembrane</keyword>
<feature type="transmembrane region" description="Helical" evidence="1">
    <location>
        <begin position="20"/>
        <end position="46"/>
    </location>
</feature>
<gene>
    <name evidence="2" type="ORF">HMPREF9015_01525</name>
</gene>
<accession>U2PXV5</accession>
<dbReference type="Proteomes" id="UP000016626">
    <property type="component" value="Unassembled WGS sequence"/>
</dbReference>
<dbReference type="HOGENOM" id="CLU_3137298_0_0_0"/>
<evidence type="ECO:0000313" key="3">
    <source>
        <dbReference type="Proteomes" id="UP000016626"/>
    </source>
</evidence>
<name>U2PXV5_LEPWF</name>